<keyword evidence="2" id="KW-0479">Metal-binding</keyword>
<dbReference type="InterPro" id="IPR044867">
    <property type="entry name" value="DEUBAD_dom"/>
</dbReference>
<evidence type="ECO:0000313" key="11">
    <source>
        <dbReference type="Proteomes" id="UP000247233"/>
    </source>
</evidence>
<dbReference type="Pfam" id="PF13919">
    <property type="entry name" value="ASXH"/>
    <property type="match status" value="1"/>
</dbReference>
<evidence type="ECO:0000256" key="1">
    <source>
        <dbReference type="ARBA" id="ARBA00004123"/>
    </source>
</evidence>
<evidence type="ECO:0000256" key="2">
    <source>
        <dbReference type="ARBA" id="ARBA00022723"/>
    </source>
</evidence>
<comment type="subcellular location">
    <subcellularLocation>
        <location evidence="1">Nucleus</location>
    </subcellularLocation>
</comment>
<evidence type="ECO:0000256" key="8">
    <source>
        <dbReference type="SAM" id="MobiDB-lite"/>
    </source>
</evidence>
<dbReference type="Proteomes" id="UP000247233">
    <property type="component" value="Unassembled WGS sequence"/>
</dbReference>
<dbReference type="STRING" id="1448321.A0A317VDH9"/>
<evidence type="ECO:0000256" key="3">
    <source>
        <dbReference type="ARBA" id="ARBA00022771"/>
    </source>
</evidence>
<gene>
    <name evidence="10" type="ORF">BO70DRAFT_381866</name>
</gene>
<feature type="compositionally biased region" description="Basic and acidic residues" evidence="8">
    <location>
        <begin position="16"/>
        <end position="25"/>
    </location>
</feature>
<evidence type="ECO:0000259" key="9">
    <source>
        <dbReference type="PROSITE" id="PS51916"/>
    </source>
</evidence>
<keyword evidence="5" id="KW-0805">Transcription regulation</keyword>
<feature type="region of interest" description="Disordered" evidence="8">
    <location>
        <begin position="63"/>
        <end position="84"/>
    </location>
</feature>
<dbReference type="AlphaFoldDB" id="A0A317VDH9"/>
<evidence type="ECO:0000256" key="4">
    <source>
        <dbReference type="ARBA" id="ARBA00022833"/>
    </source>
</evidence>
<keyword evidence="11" id="KW-1185">Reference proteome</keyword>
<keyword evidence="4" id="KW-0862">Zinc</keyword>
<organism evidence="10 11">
    <name type="scientific">Aspergillus heteromorphus CBS 117.55</name>
    <dbReference type="NCBI Taxonomy" id="1448321"/>
    <lineage>
        <taxon>Eukaryota</taxon>
        <taxon>Fungi</taxon>
        <taxon>Dikarya</taxon>
        <taxon>Ascomycota</taxon>
        <taxon>Pezizomycotina</taxon>
        <taxon>Eurotiomycetes</taxon>
        <taxon>Eurotiomycetidae</taxon>
        <taxon>Eurotiales</taxon>
        <taxon>Aspergillaceae</taxon>
        <taxon>Aspergillus</taxon>
        <taxon>Aspergillus subgen. Circumdati</taxon>
    </lineage>
</organism>
<sequence length="488" mass="55068">MSPSTNAKPKRNPRRAVKDRWEEEKLMTNPESQLVDLDLVKLLANPKAWDCLEESEKQEILNLLPDGTHPNPNPPDDDPDAKIPPIPEYFLRYSNNWRDGIRQFQDDLQHGRYDPVWQREAHQAMEERLAGKFDKFKEEEFEQFWGQKQRMDKSQVAGQSSQVRLKTLINQGVVRERDVWKYSRVFSKGHQKIHVEKEARIVKVNGARLNFIIPTGQRVFLSIPDVHKSEETADESQTDAVVVDGQDIDSAKIDSGAHQNMSETVEAGSSKKRKSELQHGDCKRQRSEPPETKNKADSSTEQSEHTPAVTVEIVNPPIARDTFPTEQSEHTPAVTVEIVNPPIAGGTTSTEQTEEANNVVVETNEANSPIVEETTSTDNSNSPAQPIEEAEKVDGASDNPSQQAPEPNQEPLETSELANTAEDIDDIGEILLEDIQGLNALSAKIIETDGRIGSIPNGNSWKEFRAYRDNQDMGTLWELRQAWYQRQK</sequence>
<keyword evidence="3" id="KW-0863">Zinc-finger</keyword>
<comment type="caution">
    <text evidence="10">The sequence shown here is derived from an EMBL/GenBank/DDBJ whole genome shotgun (WGS) entry which is preliminary data.</text>
</comment>
<reference evidence="10 11" key="1">
    <citation type="submission" date="2016-12" db="EMBL/GenBank/DDBJ databases">
        <title>The genomes of Aspergillus section Nigri reveals drivers in fungal speciation.</title>
        <authorList>
            <consortium name="DOE Joint Genome Institute"/>
            <person name="Vesth T.C."/>
            <person name="Nybo J."/>
            <person name="Theobald S."/>
            <person name="Brandl J."/>
            <person name="Frisvad J.C."/>
            <person name="Nielsen K.F."/>
            <person name="Lyhne E.K."/>
            <person name="Kogle M.E."/>
            <person name="Kuo A."/>
            <person name="Riley R."/>
            <person name="Clum A."/>
            <person name="Nolan M."/>
            <person name="Lipzen A."/>
            <person name="Salamov A."/>
            <person name="Henrissat B."/>
            <person name="Wiebenga A."/>
            <person name="De Vries R.P."/>
            <person name="Grigoriev I.V."/>
            <person name="Mortensen U.H."/>
            <person name="Andersen M.R."/>
            <person name="Baker S.E."/>
        </authorList>
    </citation>
    <scope>NUCLEOTIDE SEQUENCE [LARGE SCALE GENOMIC DNA]</scope>
    <source>
        <strain evidence="10 11">CBS 117.55</strain>
    </source>
</reference>
<feature type="region of interest" description="Disordered" evidence="8">
    <location>
        <begin position="361"/>
        <end position="414"/>
    </location>
</feature>
<accession>A0A317VDH9</accession>
<dbReference type="VEuPathDB" id="FungiDB:BO70DRAFT_381866"/>
<dbReference type="InterPro" id="IPR028020">
    <property type="entry name" value="ASX_DEUBAD_dom"/>
</dbReference>
<feature type="compositionally biased region" description="Basic and acidic residues" evidence="8">
    <location>
        <begin position="275"/>
        <end position="304"/>
    </location>
</feature>
<keyword evidence="6" id="KW-0804">Transcription</keyword>
<dbReference type="EMBL" id="MSFL01000026">
    <property type="protein sequence ID" value="PWY72336.1"/>
    <property type="molecule type" value="Genomic_DNA"/>
</dbReference>
<dbReference type="GO" id="GO:0008270">
    <property type="term" value="F:zinc ion binding"/>
    <property type="evidence" value="ECO:0007669"/>
    <property type="project" value="UniProtKB-KW"/>
</dbReference>
<protein>
    <recommendedName>
        <fullName evidence="9">DEUBAD domain-containing protein</fullName>
    </recommendedName>
</protein>
<evidence type="ECO:0000256" key="5">
    <source>
        <dbReference type="ARBA" id="ARBA00023015"/>
    </source>
</evidence>
<dbReference type="RefSeq" id="XP_025396438.1">
    <property type="nucleotide sequence ID" value="XM_025545501.1"/>
</dbReference>
<evidence type="ECO:0000313" key="10">
    <source>
        <dbReference type="EMBL" id="PWY72336.1"/>
    </source>
</evidence>
<name>A0A317VDH9_9EURO</name>
<feature type="compositionally biased region" description="Polar residues" evidence="8">
    <location>
        <begin position="373"/>
        <end position="384"/>
    </location>
</feature>
<evidence type="ECO:0000256" key="7">
    <source>
        <dbReference type="ARBA" id="ARBA00023242"/>
    </source>
</evidence>
<keyword evidence="7" id="KW-0539">Nucleus</keyword>
<proteinExistence type="predicted"/>
<feature type="region of interest" description="Disordered" evidence="8">
    <location>
        <begin position="251"/>
        <end position="316"/>
    </location>
</feature>
<dbReference type="GeneID" id="37067738"/>
<dbReference type="OrthoDB" id="2289918at2759"/>
<evidence type="ECO:0000256" key="6">
    <source>
        <dbReference type="ARBA" id="ARBA00023163"/>
    </source>
</evidence>
<feature type="domain" description="DEUBAD" evidence="9">
    <location>
        <begin position="30"/>
        <end position="150"/>
    </location>
</feature>
<feature type="region of interest" description="Disordered" evidence="8">
    <location>
        <begin position="1"/>
        <end position="25"/>
    </location>
</feature>
<dbReference type="GO" id="GO:0005634">
    <property type="term" value="C:nucleus"/>
    <property type="evidence" value="ECO:0007669"/>
    <property type="project" value="UniProtKB-SubCell"/>
</dbReference>
<dbReference type="PROSITE" id="PS51916">
    <property type="entry name" value="DEUBAD"/>
    <property type="match status" value="1"/>
</dbReference>